<dbReference type="SMART" id="SM00239">
    <property type="entry name" value="C2"/>
    <property type="match status" value="3"/>
</dbReference>
<evidence type="ECO:0000256" key="4">
    <source>
        <dbReference type="SAM" id="Phobius"/>
    </source>
</evidence>
<evidence type="ECO:0000256" key="3">
    <source>
        <dbReference type="SAM" id="MobiDB-lite"/>
    </source>
</evidence>
<dbReference type="GO" id="GO:0046928">
    <property type="term" value="P:regulation of neurotransmitter secretion"/>
    <property type="evidence" value="ECO:0007669"/>
    <property type="project" value="TreeGrafter"/>
</dbReference>
<keyword evidence="4" id="KW-0472">Membrane</keyword>
<dbReference type="AlphaFoldDB" id="A0A0R3T497"/>
<accession>A0A0R3T497</accession>
<keyword evidence="4" id="KW-0812">Transmembrane</keyword>
<protein>
    <submittedName>
        <fullName evidence="8">C2 domain-containing protein</fullName>
    </submittedName>
</protein>
<dbReference type="PROSITE" id="PS50004">
    <property type="entry name" value="C2"/>
    <property type="match status" value="3"/>
</dbReference>
<proteinExistence type="predicted"/>
<dbReference type="InterPro" id="IPR035892">
    <property type="entry name" value="C2_domain_sf"/>
</dbReference>
<reference evidence="8" key="1">
    <citation type="submission" date="2017-02" db="UniProtKB">
        <authorList>
            <consortium name="WormBaseParasite"/>
        </authorList>
    </citation>
    <scope>IDENTIFICATION</scope>
</reference>
<name>A0A0R3T497_RODNA</name>
<feature type="domain" description="C2" evidence="5">
    <location>
        <begin position="843"/>
        <end position="957"/>
    </location>
</feature>
<dbReference type="GO" id="GO:0005509">
    <property type="term" value="F:calcium ion binding"/>
    <property type="evidence" value="ECO:0007669"/>
    <property type="project" value="TreeGrafter"/>
</dbReference>
<dbReference type="InterPro" id="IPR000008">
    <property type="entry name" value="C2_dom"/>
</dbReference>
<feature type="domain" description="C2" evidence="5">
    <location>
        <begin position="596"/>
        <end position="711"/>
    </location>
</feature>
<dbReference type="Gene3D" id="2.60.40.150">
    <property type="entry name" value="C2 domain"/>
    <property type="match status" value="3"/>
</dbReference>
<dbReference type="Pfam" id="PF00168">
    <property type="entry name" value="C2"/>
    <property type="match status" value="3"/>
</dbReference>
<keyword evidence="2" id="KW-0106">Calcium</keyword>
<feature type="domain" description="C2" evidence="5">
    <location>
        <begin position="183"/>
        <end position="321"/>
    </location>
</feature>
<dbReference type="STRING" id="102285.A0A0R3T497"/>
<evidence type="ECO:0000256" key="2">
    <source>
        <dbReference type="ARBA" id="ARBA00022837"/>
    </source>
</evidence>
<feature type="transmembrane region" description="Helical" evidence="4">
    <location>
        <begin position="1026"/>
        <end position="1045"/>
    </location>
</feature>
<feature type="region of interest" description="Disordered" evidence="3">
    <location>
        <begin position="173"/>
        <end position="221"/>
    </location>
</feature>
<reference evidence="6 7" key="2">
    <citation type="submission" date="2018-11" db="EMBL/GenBank/DDBJ databases">
        <authorList>
            <consortium name="Pathogen Informatics"/>
        </authorList>
    </citation>
    <scope>NUCLEOTIDE SEQUENCE [LARGE SCALE GENOMIC DNA]</scope>
</reference>
<keyword evidence="4" id="KW-1133">Transmembrane helix</keyword>
<gene>
    <name evidence="6" type="ORF">HNAJ_LOCUS1876</name>
</gene>
<organism evidence="8">
    <name type="scientific">Rodentolepis nana</name>
    <name type="common">Dwarf tapeworm</name>
    <name type="synonym">Hymenolepis nana</name>
    <dbReference type="NCBI Taxonomy" id="102285"/>
    <lineage>
        <taxon>Eukaryota</taxon>
        <taxon>Metazoa</taxon>
        <taxon>Spiralia</taxon>
        <taxon>Lophotrochozoa</taxon>
        <taxon>Platyhelminthes</taxon>
        <taxon>Cestoda</taxon>
        <taxon>Eucestoda</taxon>
        <taxon>Cyclophyllidea</taxon>
        <taxon>Hymenolepididae</taxon>
        <taxon>Rodentolepis</taxon>
    </lineage>
</organism>
<dbReference type="SUPFAM" id="SSF49562">
    <property type="entry name" value="C2 domain (Calcium/lipid-binding domain, CaLB)"/>
    <property type="match status" value="3"/>
</dbReference>
<dbReference type="GO" id="GO:0030672">
    <property type="term" value="C:synaptic vesicle membrane"/>
    <property type="evidence" value="ECO:0007669"/>
    <property type="project" value="TreeGrafter"/>
</dbReference>
<evidence type="ECO:0000256" key="1">
    <source>
        <dbReference type="ARBA" id="ARBA00022723"/>
    </source>
</evidence>
<keyword evidence="7" id="KW-1185">Reference proteome</keyword>
<evidence type="ECO:0000259" key="5">
    <source>
        <dbReference type="PROSITE" id="PS50004"/>
    </source>
</evidence>
<evidence type="ECO:0000313" key="7">
    <source>
        <dbReference type="Proteomes" id="UP000278807"/>
    </source>
</evidence>
<dbReference type="PANTHER" id="PTHR45911">
    <property type="entry name" value="C2 DOMAIN-CONTAINING PROTEIN"/>
    <property type="match status" value="1"/>
</dbReference>
<dbReference type="PANTHER" id="PTHR45911:SF4">
    <property type="entry name" value="MULTIPLE C2 AND TRANSMEMBRANE DOMAIN-CONTAINING PROTEIN"/>
    <property type="match status" value="1"/>
</dbReference>
<dbReference type="Proteomes" id="UP000278807">
    <property type="component" value="Unassembled WGS sequence"/>
</dbReference>
<dbReference type="EMBL" id="UZAE01000807">
    <property type="protein sequence ID" value="VDN97735.1"/>
    <property type="molecule type" value="Genomic_DNA"/>
</dbReference>
<dbReference type="WBParaSite" id="HNAJ_0000187701-mRNA-1">
    <property type="protein sequence ID" value="HNAJ_0000187701-mRNA-1"/>
    <property type="gene ID" value="HNAJ_0000187701"/>
</dbReference>
<evidence type="ECO:0000313" key="6">
    <source>
        <dbReference type="EMBL" id="VDN97735.1"/>
    </source>
</evidence>
<dbReference type="OrthoDB" id="5973539at2759"/>
<feature type="region of interest" description="Disordered" evidence="3">
    <location>
        <begin position="13"/>
        <end position="57"/>
    </location>
</feature>
<keyword evidence="1" id="KW-0479">Metal-binding</keyword>
<evidence type="ECO:0000313" key="8">
    <source>
        <dbReference type="WBParaSite" id="HNAJ_0000187701-mRNA-1"/>
    </source>
</evidence>
<sequence length="1202" mass="135781">MLDTDEIDFLDSRFGSDSTAFLNSSEPPGTPPSTPKLPSAGIENGKRERKHRRSLSEQVFSKAALHNIRSRSFLRDRFNKLNKSDEIRLLHMGGLKVKRSGSVGGGESLSDFLDGESERRNRFGRAATYEDFSPFGKYQNVNLKHSTSGSTHNATYLKNALKRTVKKVLTSSRLDDEATAGSSQSDSRVSPREVKNRYQKMSDERKRYHQQRANSKPDYTETSLGWKCKLTIRGAKLKGKFNCSVHVYYADKLLTKTKFSGETANPEWQKTISFPITNTDEPLQLQIIEKHNIRSDKLLGRAYIYLLRDESVCSHEAPIKYFSLKKKNSQNLGTICVETCIEFGILTSNDEDSTVLATSDYSEMLGELGSETANSESIPRPIYKRLSHIVSSRVRLPSFTRQKGKSLLLESKPPIVDPSTRADESFFFSPYEVTRRYLENDGAAKSFNIPWNPFLDWPGLCCQDLPVVALKKRCPTHYWQLYIPKIRWPIEFLLPMSRLGFPKSNFVDNLEVGDPVKFTKVVESGFVNVYLIGARGLRSIPQVEMVNRNSLEDKSGGIASTVSGFLNSSLFGGNSSACEGSVIGHDSRSSVVNLASPGASSTSPETLAATLVALHWAAKSLTLQPSPQIEFTYGSEKKSSSIVKNNSNPDFLEEFDFQVKNGSPRYIRVTVYDRETRPGTGGIPRNSIIGETVIDLNDMPLEITTKTEIQLLKNSNEARLLLLITITGLTTSTRSPLMDRLEANQQTSSIISSASGIPRSQSLSSLIFSDDGIRLSTGEVYSDNEDKSDLKNVSPTLLEHLYEHYVRFIHISFLILRVCISIKKINCIQTIIALFALKEPQKVLQKPPRHWLDETENFCSVFNLDISVCSAMGLGGKAINGKTEIFCVVDIQNTHLRTQSIIKRKNPTWNRCFVLPLSDIHSIMKISVVEGEKNKNEVIGGLAIHPLRVENGGSKWYALKTPDLRNPTKGSILLEFNLVYNKQLQQRLEHLKPLFTLLGWINQTVEDWLVWKNPINSILALMGYQLIVYYFQPYFIPLFLVFIILKNRLFNRRKVDYVKHESKNRKTPVRLASSLEHKIYKNQYEMLEQYTSNRFRNSKSSVQNEESELTSYDCGDNGLESTKQLSTSLKDLENLDEYIFSIKNTSGDMPEEREEEGKAQTPAPNKSEGKTVKTFRNAFKEKKNRVLEFIEGIASTYERIEG</sequence>
<feature type="region of interest" description="Disordered" evidence="3">
    <location>
        <begin position="1143"/>
        <end position="1171"/>
    </location>
</feature>
<feature type="compositionally biased region" description="Basic and acidic residues" evidence="3">
    <location>
        <begin position="189"/>
        <end position="206"/>
    </location>
</feature>